<accession>A0A0C4E1E1</accession>
<gene>
    <name evidence="1" type="ORF">MAPG_06201</name>
</gene>
<reference evidence="3" key="1">
    <citation type="submission" date="2010-05" db="EMBL/GenBank/DDBJ databases">
        <title>The genome sequence of Magnaporthe poae strain ATCC 64411.</title>
        <authorList>
            <person name="Ma L.-J."/>
            <person name="Dead R."/>
            <person name="Young S."/>
            <person name="Zeng Q."/>
            <person name="Koehrsen M."/>
            <person name="Alvarado L."/>
            <person name="Berlin A."/>
            <person name="Chapman S.B."/>
            <person name="Chen Z."/>
            <person name="Freedman E."/>
            <person name="Gellesch M."/>
            <person name="Goldberg J."/>
            <person name="Griggs A."/>
            <person name="Gujja S."/>
            <person name="Heilman E.R."/>
            <person name="Heiman D."/>
            <person name="Hepburn T."/>
            <person name="Howarth C."/>
            <person name="Jen D."/>
            <person name="Larson L."/>
            <person name="Mehta T."/>
            <person name="Neiman D."/>
            <person name="Pearson M."/>
            <person name="Roberts A."/>
            <person name="Saif S."/>
            <person name="Shea T."/>
            <person name="Shenoy N."/>
            <person name="Sisk P."/>
            <person name="Stolte C."/>
            <person name="Sykes S."/>
            <person name="Walk T."/>
            <person name="White J."/>
            <person name="Yandava C."/>
            <person name="Haas B."/>
            <person name="Nusbaum C."/>
            <person name="Birren B."/>
        </authorList>
    </citation>
    <scope>NUCLEOTIDE SEQUENCE [LARGE SCALE GENOMIC DNA]</scope>
    <source>
        <strain evidence="3">ATCC 64411 / 73-15</strain>
    </source>
</reference>
<sequence length="223" mass="25498">MENQYPSGRADVYCISTCQNLRQCDVFRNQSAKSHLRLPCGYWRGAIPISHHYENNFRLSGKNFSLYQSTESLRKNFRLCQPTFGFRPVSKQPRHHRRGPRSGCLSCCHIVRRSWLLFADLIPKPPPNCDELHTCTYQYTQTHTHPKSLMLGLSSGPLEACGWSVWLELEPRLASSFLPYFPLPLVPAASCQRQIARVEGILGNYALPVASSRQSCVHAHRRE</sequence>
<organism evidence="2 3">
    <name type="scientific">Magnaporthiopsis poae (strain ATCC 64411 / 73-15)</name>
    <name type="common">Kentucky bluegrass fungus</name>
    <name type="synonym">Magnaporthe poae</name>
    <dbReference type="NCBI Taxonomy" id="644358"/>
    <lineage>
        <taxon>Eukaryota</taxon>
        <taxon>Fungi</taxon>
        <taxon>Dikarya</taxon>
        <taxon>Ascomycota</taxon>
        <taxon>Pezizomycotina</taxon>
        <taxon>Sordariomycetes</taxon>
        <taxon>Sordariomycetidae</taxon>
        <taxon>Magnaporthales</taxon>
        <taxon>Magnaporthaceae</taxon>
        <taxon>Magnaporthiopsis</taxon>
    </lineage>
</organism>
<dbReference type="EnsemblFungi" id="MAPG_06201T0">
    <property type="protein sequence ID" value="MAPG_06201T0"/>
    <property type="gene ID" value="MAPG_06201"/>
</dbReference>
<dbReference type="EMBL" id="GL876970">
    <property type="protein sequence ID" value="KLU87199.1"/>
    <property type="molecule type" value="Genomic_DNA"/>
</dbReference>
<protein>
    <submittedName>
        <fullName evidence="1 2">Uncharacterized protein</fullName>
    </submittedName>
</protein>
<dbReference type="AlphaFoldDB" id="A0A0C4E1E1"/>
<evidence type="ECO:0000313" key="1">
    <source>
        <dbReference type="EMBL" id="KLU87199.1"/>
    </source>
</evidence>
<evidence type="ECO:0000313" key="2">
    <source>
        <dbReference type="EnsemblFungi" id="MAPG_06201T0"/>
    </source>
</evidence>
<dbReference type="Proteomes" id="UP000011715">
    <property type="component" value="Unassembled WGS sequence"/>
</dbReference>
<reference evidence="1" key="3">
    <citation type="submission" date="2011-03" db="EMBL/GenBank/DDBJ databases">
        <title>Annotation of Magnaporthe poae ATCC 64411.</title>
        <authorList>
            <person name="Ma L.-J."/>
            <person name="Dead R."/>
            <person name="Young S.K."/>
            <person name="Zeng Q."/>
            <person name="Gargeya S."/>
            <person name="Fitzgerald M."/>
            <person name="Haas B."/>
            <person name="Abouelleil A."/>
            <person name="Alvarado L."/>
            <person name="Arachchi H.M."/>
            <person name="Berlin A."/>
            <person name="Brown A."/>
            <person name="Chapman S.B."/>
            <person name="Chen Z."/>
            <person name="Dunbar C."/>
            <person name="Freedman E."/>
            <person name="Gearin G."/>
            <person name="Gellesch M."/>
            <person name="Goldberg J."/>
            <person name="Griggs A."/>
            <person name="Gujja S."/>
            <person name="Heiman D."/>
            <person name="Howarth C."/>
            <person name="Larson L."/>
            <person name="Lui A."/>
            <person name="MacDonald P.J.P."/>
            <person name="Mehta T."/>
            <person name="Montmayeur A."/>
            <person name="Murphy C."/>
            <person name="Neiman D."/>
            <person name="Pearson M."/>
            <person name="Priest M."/>
            <person name="Roberts A."/>
            <person name="Saif S."/>
            <person name="Shea T."/>
            <person name="Shenoy N."/>
            <person name="Sisk P."/>
            <person name="Stolte C."/>
            <person name="Sykes S."/>
            <person name="Yandava C."/>
            <person name="Wortman J."/>
            <person name="Nusbaum C."/>
            <person name="Birren B."/>
        </authorList>
    </citation>
    <scope>NUCLEOTIDE SEQUENCE</scope>
    <source>
        <strain evidence="1">ATCC 64411</strain>
    </source>
</reference>
<evidence type="ECO:0000313" key="3">
    <source>
        <dbReference type="Proteomes" id="UP000011715"/>
    </source>
</evidence>
<name>A0A0C4E1E1_MAGP6</name>
<reference evidence="1" key="2">
    <citation type="submission" date="2010-05" db="EMBL/GenBank/DDBJ databases">
        <title>The Genome Sequence of Magnaporthe poae strain ATCC 64411.</title>
        <authorList>
            <consortium name="The Broad Institute Genome Sequencing Platform"/>
            <consortium name="Broad Institute Genome Sequencing Center for Infectious Disease"/>
            <person name="Ma L.-J."/>
            <person name="Dead R."/>
            <person name="Young S."/>
            <person name="Zeng Q."/>
            <person name="Koehrsen M."/>
            <person name="Alvarado L."/>
            <person name="Berlin A."/>
            <person name="Chapman S.B."/>
            <person name="Chen Z."/>
            <person name="Freedman E."/>
            <person name="Gellesch M."/>
            <person name="Goldberg J."/>
            <person name="Griggs A."/>
            <person name="Gujja S."/>
            <person name="Heilman E.R."/>
            <person name="Heiman D."/>
            <person name="Hepburn T."/>
            <person name="Howarth C."/>
            <person name="Jen D."/>
            <person name="Larson L."/>
            <person name="Mehta T."/>
            <person name="Neiman D."/>
            <person name="Pearson M."/>
            <person name="Roberts A."/>
            <person name="Saif S."/>
            <person name="Shea T."/>
            <person name="Shenoy N."/>
            <person name="Sisk P."/>
            <person name="Stolte C."/>
            <person name="Sykes S."/>
            <person name="Walk T."/>
            <person name="White J."/>
            <person name="Yandava C."/>
            <person name="Haas B."/>
            <person name="Nusbaum C."/>
            <person name="Birren B."/>
        </authorList>
    </citation>
    <scope>NUCLEOTIDE SEQUENCE</scope>
    <source>
        <strain evidence="1">ATCC 64411</strain>
    </source>
</reference>
<reference evidence="2" key="4">
    <citation type="journal article" date="2015" name="G3 (Bethesda)">
        <title>Genome sequences of three phytopathogenic species of the Magnaporthaceae family of fungi.</title>
        <authorList>
            <person name="Okagaki L.H."/>
            <person name="Nunes C.C."/>
            <person name="Sailsbery J."/>
            <person name="Clay B."/>
            <person name="Brown D."/>
            <person name="John T."/>
            <person name="Oh Y."/>
            <person name="Young N."/>
            <person name="Fitzgerald M."/>
            <person name="Haas B.J."/>
            <person name="Zeng Q."/>
            <person name="Young S."/>
            <person name="Adiconis X."/>
            <person name="Fan L."/>
            <person name="Levin J.Z."/>
            <person name="Mitchell T.K."/>
            <person name="Okubara P.A."/>
            <person name="Farman M.L."/>
            <person name="Kohn L.M."/>
            <person name="Birren B."/>
            <person name="Ma L.-J."/>
            <person name="Dean R.A."/>
        </authorList>
    </citation>
    <scope>NUCLEOTIDE SEQUENCE</scope>
    <source>
        <strain evidence="2">ATCC 64411 / 73-15</strain>
    </source>
</reference>
<keyword evidence="3" id="KW-1185">Reference proteome</keyword>
<dbReference type="VEuPathDB" id="FungiDB:MAPG_06201"/>
<proteinExistence type="predicted"/>
<dbReference type="EMBL" id="ADBL01001491">
    <property type="status" value="NOT_ANNOTATED_CDS"/>
    <property type="molecule type" value="Genomic_DNA"/>
</dbReference>
<reference evidence="2" key="5">
    <citation type="submission" date="2015-06" db="UniProtKB">
        <authorList>
            <consortium name="EnsemblFungi"/>
        </authorList>
    </citation>
    <scope>IDENTIFICATION</scope>
    <source>
        <strain evidence="2">ATCC 64411</strain>
    </source>
</reference>